<dbReference type="InterPro" id="IPR015421">
    <property type="entry name" value="PyrdxlP-dep_Trfase_major"/>
</dbReference>
<dbReference type="InterPro" id="IPR015424">
    <property type="entry name" value="PyrdxlP-dep_Trfase"/>
</dbReference>
<evidence type="ECO:0000256" key="3">
    <source>
        <dbReference type="ARBA" id="ARBA00011881"/>
    </source>
</evidence>
<gene>
    <name evidence="8" type="ORF">HA49_03240</name>
</gene>
<proteinExistence type="inferred from homology"/>
<dbReference type="Gene3D" id="3.40.640.10">
    <property type="entry name" value="Type I PLP-dependent aspartate aminotransferase-like (Major domain)"/>
    <property type="match status" value="1"/>
</dbReference>
<comment type="cofactor">
    <cofactor evidence="1">
        <name>pyridoxal 5'-phosphate</name>
        <dbReference type="ChEBI" id="CHEBI:597326"/>
    </cofactor>
</comment>
<dbReference type="SUPFAM" id="SSF53383">
    <property type="entry name" value="PLP-dependent transferases"/>
    <property type="match status" value="1"/>
</dbReference>
<evidence type="ECO:0000259" key="7">
    <source>
        <dbReference type="Pfam" id="PF01212"/>
    </source>
</evidence>
<dbReference type="Gene3D" id="3.90.1150.10">
    <property type="entry name" value="Aspartate Aminotransferase, domain 1"/>
    <property type="match status" value="1"/>
</dbReference>
<evidence type="ECO:0000313" key="8">
    <source>
        <dbReference type="EMBL" id="KGD78398.1"/>
    </source>
</evidence>
<dbReference type="InterPro" id="IPR015422">
    <property type="entry name" value="PyrdxlP-dep_Trfase_small"/>
</dbReference>
<dbReference type="GO" id="GO:0005829">
    <property type="term" value="C:cytosol"/>
    <property type="evidence" value="ECO:0007669"/>
    <property type="project" value="TreeGrafter"/>
</dbReference>
<dbReference type="AlphaFoldDB" id="A0A095UVN0"/>
<dbReference type="GO" id="GO:0006545">
    <property type="term" value="P:glycine biosynthetic process"/>
    <property type="evidence" value="ECO:0007669"/>
    <property type="project" value="TreeGrafter"/>
</dbReference>
<evidence type="ECO:0000256" key="2">
    <source>
        <dbReference type="ARBA" id="ARBA00006966"/>
    </source>
</evidence>
<dbReference type="OrthoDB" id="9774495at2"/>
<name>A0A095UVN0_9GAMM</name>
<dbReference type="InterPro" id="IPR023603">
    <property type="entry name" value="Low_specificity_L-TA-like"/>
</dbReference>
<dbReference type="GO" id="GO:0008732">
    <property type="term" value="F:L-allo-threonine aldolase activity"/>
    <property type="evidence" value="ECO:0007669"/>
    <property type="project" value="TreeGrafter"/>
</dbReference>
<evidence type="ECO:0000313" key="9">
    <source>
        <dbReference type="Proteomes" id="UP000029577"/>
    </source>
</evidence>
<protein>
    <recommendedName>
        <fullName evidence="7">Aromatic amino acid beta-eliminating lyase/threonine aldolase domain-containing protein</fullName>
    </recommendedName>
</protein>
<dbReference type="Pfam" id="PF01212">
    <property type="entry name" value="Beta_elim_lyase"/>
    <property type="match status" value="1"/>
</dbReference>
<dbReference type="PANTHER" id="PTHR48097">
    <property type="entry name" value="L-THREONINE ALDOLASE-RELATED"/>
    <property type="match status" value="1"/>
</dbReference>
<feature type="modified residue" description="N6-(pyridoxal phosphate)lysine" evidence="6">
    <location>
        <position position="201"/>
    </location>
</feature>
<dbReference type="STRING" id="642227.HA49_03240"/>
<accession>A0A095UVN0</accession>
<dbReference type="FunFam" id="3.40.640.10:FF:000030">
    <property type="entry name" value="Low-specificity L-threonine aldolase"/>
    <property type="match status" value="1"/>
</dbReference>
<dbReference type="Proteomes" id="UP000029577">
    <property type="component" value="Unassembled WGS sequence"/>
</dbReference>
<dbReference type="EMBL" id="JPKR02000005">
    <property type="protein sequence ID" value="KGD78398.1"/>
    <property type="molecule type" value="Genomic_DNA"/>
</dbReference>
<dbReference type="PIRSF" id="PIRSF017617">
    <property type="entry name" value="Thr_aldolase"/>
    <property type="match status" value="1"/>
</dbReference>
<evidence type="ECO:0000256" key="6">
    <source>
        <dbReference type="PIRSR" id="PIRSR017617-1"/>
    </source>
</evidence>
<evidence type="ECO:0000256" key="5">
    <source>
        <dbReference type="ARBA" id="ARBA00023239"/>
    </source>
</evidence>
<organism evidence="8 9">
    <name type="scientific">Tatumella morbirosei</name>
    <dbReference type="NCBI Taxonomy" id="642227"/>
    <lineage>
        <taxon>Bacteria</taxon>
        <taxon>Pseudomonadati</taxon>
        <taxon>Pseudomonadota</taxon>
        <taxon>Gammaproteobacteria</taxon>
        <taxon>Enterobacterales</taxon>
        <taxon>Erwiniaceae</taxon>
        <taxon>Tatumella</taxon>
    </lineage>
</organism>
<evidence type="ECO:0000256" key="4">
    <source>
        <dbReference type="ARBA" id="ARBA00022898"/>
    </source>
</evidence>
<dbReference type="eggNOG" id="COG2008">
    <property type="taxonomic scope" value="Bacteria"/>
</dbReference>
<keyword evidence="5" id="KW-0456">Lyase</keyword>
<dbReference type="PANTHER" id="PTHR48097:SF9">
    <property type="entry name" value="L-THREONINE ALDOLASE"/>
    <property type="match status" value="1"/>
</dbReference>
<comment type="caution">
    <text evidence="8">The sequence shown here is derived from an EMBL/GenBank/DDBJ whole genome shotgun (WGS) entry which is preliminary data.</text>
</comment>
<comment type="similarity">
    <text evidence="2">Belongs to the threonine aldolase family.</text>
</comment>
<dbReference type="RefSeq" id="WP_038016757.1">
    <property type="nucleotide sequence ID" value="NZ_JPKR02000005.1"/>
</dbReference>
<evidence type="ECO:0000256" key="1">
    <source>
        <dbReference type="ARBA" id="ARBA00001933"/>
    </source>
</evidence>
<comment type="subunit">
    <text evidence="3">Homotetramer.</text>
</comment>
<reference evidence="8" key="1">
    <citation type="submission" date="2014-12" db="EMBL/GenBank/DDBJ databases">
        <title>The draft genome of the Tatumella morbirosei type strain, LMG23360T isolated from pineapple rot.</title>
        <authorList>
            <person name="Smits T.H."/>
            <person name="Palmer M."/>
            <person name="Venter S.N."/>
            <person name="Duffy B."/>
            <person name="Steenkamp E.T."/>
            <person name="Chan W.Y."/>
            <person name="Coutinho T.A."/>
            <person name="Coetzee M.P."/>
            <person name="De Maayer P."/>
        </authorList>
    </citation>
    <scope>NUCLEOTIDE SEQUENCE [LARGE SCALE GENOMIC DNA]</scope>
    <source>
        <strain evidence="8">LMG 23360</strain>
    </source>
</reference>
<dbReference type="GO" id="GO:0006567">
    <property type="term" value="P:L-threonine catabolic process"/>
    <property type="evidence" value="ECO:0007669"/>
    <property type="project" value="TreeGrafter"/>
</dbReference>
<sequence length="347" mass="37633">MIDLRSDTVTTPTEAMWLAMRSATLGDDTLEGDPTVNRLETLAAKLTGKSAALFVTSGTMGNVISALTHNQRGGLEAIVDSQAHMLLSEAGGLSCLAGLFCNAITSHRGEMDLQQLKTKLRGSYSRYGGPTALVCMETSHNHSGGSVLSDDYLREVSRLSREAGVPVHIDGARVFNAVVASGRTLKEIASCADSITFCLSKGLSAPMGSVLAGDEAFIQRARTFRRMVGGGLRQAGIMAAAGIVALEQGIPRLEEDHKTAHLIWQELRHYKPSLVSELPPQTNILQVTPGTESQDETERFIRRLEQNNMLCRAARPGVLRLVTHRHINLQHVPQIVSAFRHSLETPY</sequence>
<keyword evidence="9" id="KW-1185">Reference proteome</keyword>
<dbReference type="NCBIfam" id="NF041359">
    <property type="entry name" value="GntG_guanitoxin"/>
    <property type="match status" value="1"/>
</dbReference>
<feature type="domain" description="Aromatic amino acid beta-eliminating lyase/threonine aldolase" evidence="7">
    <location>
        <begin position="3"/>
        <end position="286"/>
    </location>
</feature>
<keyword evidence="4" id="KW-0663">Pyridoxal phosphate</keyword>
<dbReference type="InterPro" id="IPR001597">
    <property type="entry name" value="ArAA_b-elim_lyase/Thr_aldolase"/>
</dbReference>